<evidence type="ECO:0000313" key="4">
    <source>
        <dbReference type="Proteomes" id="UP000602745"/>
    </source>
</evidence>
<dbReference type="GO" id="GO:0009306">
    <property type="term" value="P:protein secretion"/>
    <property type="evidence" value="ECO:0007669"/>
    <property type="project" value="InterPro"/>
</dbReference>
<reference evidence="3" key="1">
    <citation type="journal article" date="2014" name="Int. J. Syst. Evol. Microbiol.">
        <title>Complete genome sequence of Corynebacterium casei LMG S-19264T (=DSM 44701T), isolated from a smear-ripened cheese.</title>
        <authorList>
            <consortium name="US DOE Joint Genome Institute (JGI-PGF)"/>
            <person name="Walter F."/>
            <person name="Albersmeier A."/>
            <person name="Kalinowski J."/>
            <person name="Ruckert C."/>
        </authorList>
    </citation>
    <scope>NUCLEOTIDE SEQUENCE</scope>
    <source>
        <strain evidence="3">CCM 7684</strain>
    </source>
</reference>
<reference evidence="3" key="2">
    <citation type="submission" date="2020-09" db="EMBL/GenBank/DDBJ databases">
        <authorList>
            <person name="Sun Q."/>
            <person name="Sedlacek I."/>
        </authorList>
    </citation>
    <scope>NUCLEOTIDE SEQUENCE</scope>
    <source>
        <strain evidence="3">CCM 7684</strain>
    </source>
</reference>
<keyword evidence="4" id="KW-1185">Reference proteome</keyword>
<comment type="caution">
    <text evidence="3">The sequence shown here is derived from an EMBL/GenBank/DDBJ whole genome shotgun (WGS) entry which is preliminary data.</text>
</comment>
<protein>
    <recommendedName>
        <fullName evidence="5">Type III secretion protein</fullName>
    </recommendedName>
</protein>
<evidence type="ECO:0000313" key="3">
    <source>
        <dbReference type="EMBL" id="GGE29949.1"/>
    </source>
</evidence>
<comment type="similarity">
    <text evidence="1">Belongs to the type III secretion exporter family.</text>
</comment>
<dbReference type="PANTHER" id="PTHR30531">
    <property type="entry name" value="FLAGELLAR BIOSYNTHETIC PROTEIN FLHB"/>
    <property type="match status" value="1"/>
</dbReference>
<dbReference type="Proteomes" id="UP000602745">
    <property type="component" value="Unassembled WGS sequence"/>
</dbReference>
<gene>
    <name evidence="3" type="ORF">GCM10007276_03980</name>
</gene>
<dbReference type="PANTHER" id="PTHR30531:SF12">
    <property type="entry name" value="FLAGELLAR BIOSYNTHETIC PROTEIN FLHB"/>
    <property type="match status" value="1"/>
</dbReference>
<dbReference type="AlphaFoldDB" id="A0A8J2VL84"/>
<evidence type="ECO:0000256" key="1">
    <source>
        <dbReference type="ARBA" id="ARBA00010690"/>
    </source>
</evidence>
<dbReference type="GO" id="GO:0005886">
    <property type="term" value="C:plasma membrane"/>
    <property type="evidence" value="ECO:0007669"/>
    <property type="project" value="TreeGrafter"/>
</dbReference>
<dbReference type="RefSeq" id="WP_188408026.1">
    <property type="nucleotide sequence ID" value="NZ_BMCP01000001.1"/>
</dbReference>
<dbReference type="Gene3D" id="3.40.1690.10">
    <property type="entry name" value="secretion proteins EscU"/>
    <property type="match status" value="1"/>
</dbReference>
<dbReference type="SUPFAM" id="SSF160544">
    <property type="entry name" value="EscU C-terminal domain-like"/>
    <property type="match status" value="1"/>
</dbReference>
<feature type="region of interest" description="Disordered" evidence="2">
    <location>
        <begin position="87"/>
        <end position="106"/>
    </location>
</feature>
<evidence type="ECO:0000256" key="2">
    <source>
        <dbReference type="SAM" id="MobiDB-lite"/>
    </source>
</evidence>
<proteinExistence type="inferred from homology"/>
<dbReference type="EMBL" id="BMCP01000001">
    <property type="protein sequence ID" value="GGE29949.1"/>
    <property type="molecule type" value="Genomic_DNA"/>
</dbReference>
<dbReference type="InterPro" id="IPR029025">
    <property type="entry name" value="T3SS_substrate_exporter_C"/>
</dbReference>
<evidence type="ECO:0008006" key="5">
    <source>
        <dbReference type="Google" id="ProtNLM"/>
    </source>
</evidence>
<dbReference type="InterPro" id="IPR006135">
    <property type="entry name" value="T3SS_substrate_exporter"/>
</dbReference>
<accession>A0A8J2VL84</accession>
<name>A0A8J2VL84_9RHOB</name>
<organism evidence="3 4">
    <name type="scientific">Agaricicola taiwanensis</name>
    <dbReference type="NCBI Taxonomy" id="591372"/>
    <lineage>
        <taxon>Bacteria</taxon>
        <taxon>Pseudomonadati</taxon>
        <taxon>Pseudomonadota</taxon>
        <taxon>Alphaproteobacteria</taxon>
        <taxon>Rhodobacterales</taxon>
        <taxon>Paracoccaceae</taxon>
        <taxon>Agaricicola</taxon>
    </lineage>
</organism>
<sequence length="106" mass="10744">MSARNRPPLAIALRYEAPNAPRVVAKGTGTIAERIIETAQEAGVPVEENDGLAVALSTVELDQEIPPALYRAVAEVIAFVLRTAATSDRGSVGSATSGAAGGDASG</sequence>
<dbReference type="Pfam" id="PF01312">
    <property type="entry name" value="Bac_export_2"/>
    <property type="match status" value="1"/>
</dbReference>